<dbReference type="KEGG" id="osu:NT6N_29420"/>
<sequence>MLAAASANAAPEEYDYNFDGHMDYRVRVVSDAKSSQFDVYIFDPKLGKHVKDKTLSGLIYPYPDPKTKRVNSVFTGGHSGAIFTGTVYTWNGKGFEYAFSVKQEAVQIDGKVQYIRVKSKVQDGKSSIISIEPGDPEWDDKGMSIE</sequence>
<dbReference type="InterPro" id="IPR058087">
    <property type="entry name" value="XAC2610_dom"/>
</dbReference>
<name>A0AAT9FPK8_9BACT</name>
<evidence type="ECO:0000313" key="1">
    <source>
        <dbReference type="EMBL" id="BDS07902.1"/>
    </source>
</evidence>
<proteinExistence type="predicted"/>
<protein>
    <submittedName>
        <fullName evidence="1">Uncharacterized protein</fullName>
    </submittedName>
</protein>
<gene>
    <name evidence="1" type="ORF">NT6N_29420</name>
</gene>
<accession>A0AAT9FPK8</accession>
<reference evidence="1" key="1">
    <citation type="submission" date="2024-07" db="EMBL/GenBank/DDBJ databases">
        <title>Complete genome sequence of Verrucomicrobiaceae bacterium NT6N.</title>
        <authorList>
            <person name="Huang C."/>
            <person name="Takami H."/>
            <person name="Hamasaki K."/>
        </authorList>
    </citation>
    <scope>NUCLEOTIDE SEQUENCE</scope>
    <source>
        <strain evidence="1">NT6N</strain>
    </source>
</reference>
<dbReference type="AlphaFoldDB" id="A0AAT9FPK8"/>
<organism evidence="1">
    <name type="scientific">Oceaniferula spumae</name>
    <dbReference type="NCBI Taxonomy" id="2979115"/>
    <lineage>
        <taxon>Bacteria</taxon>
        <taxon>Pseudomonadati</taxon>
        <taxon>Verrucomicrobiota</taxon>
        <taxon>Verrucomicrobiia</taxon>
        <taxon>Verrucomicrobiales</taxon>
        <taxon>Verrucomicrobiaceae</taxon>
        <taxon>Oceaniferula</taxon>
    </lineage>
</organism>
<dbReference type="NCBIfam" id="NF047539">
    <property type="entry name" value="XAC2610_fam"/>
    <property type="match status" value="1"/>
</dbReference>
<dbReference type="EMBL" id="AP026866">
    <property type="protein sequence ID" value="BDS07902.1"/>
    <property type="molecule type" value="Genomic_DNA"/>
</dbReference>